<accession>A0A6P5S4Z5</accession>
<feature type="transmembrane region" description="Helical" evidence="6">
    <location>
        <begin position="423"/>
        <end position="444"/>
    </location>
</feature>
<evidence type="ECO:0000313" key="10">
    <source>
        <dbReference type="RefSeq" id="XP_021812080.1"/>
    </source>
</evidence>
<feature type="transmembrane region" description="Helical" evidence="6">
    <location>
        <begin position="391"/>
        <end position="411"/>
    </location>
</feature>
<dbReference type="CDD" id="cd13136">
    <property type="entry name" value="MATE_DinF_like"/>
    <property type="match status" value="1"/>
</dbReference>
<comment type="similarity">
    <text evidence="2 6">Belongs to the multi antimicrobial extrusion (MATE) (TC 2.A.66.1) family.</text>
</comment>
<keyword evidence="4 6" id="KW-1133">Transmembrane helix</keyword>
<keyword evidence="3 6" id="KW-0812">Transmembrane</keyword>
<feature type="transmembrane region" description="Helical" evidence="6">
    <location>
        <begin position="482"/>
        <end position="504"/>
    </location>
</feature>
<dbReference type="GO" id="GO:0042910">
    <property type="term" value="F:xenobiotic transmembrane transporter activity"/>
    <property type="evidence" value="ECO:0007669"/>
    <property type="project" value="InterPro"/>
</dbReference>
<evidence type="ECO:0000256" key="3">
    <source>
        <dbReference type="ARBA" id="ARBA00022692"/>
    </source>
</evidence>
<dbReference type="AlphaFoldDB" id="A0A6P5S4Z5"/>
<dbReference type="GO" id="GO:0016020">
    <property type="term" value="C:membrane"/>
    <property type="evidence" value="ECO:0007669"/>
    <property type="project" value="UniProtKB-SubCell"/>
</dbReference>
<keyword evidence="5 6" id="KW-0472">Membrane</keyword>
<dbReference type="InterPro" id="IPR002528">
    <property type="entry name" value="MATE_fam"/>
</dbReference>
<dbReference type="InterPro" id="IPR044644">
    <property type="entry name" value="DinF-like"/>
</dbReference>
<evidence type="ECO:0000313" key="8">
    <source>
        <dbReference type="RefSeq" id="XP_021812077.1"/>
    </source>
</evidence>
<sequence>MAEEDYSYSNGNKSKTPIYIFFKDCRFVLNLDKLGLEIASIALPAALALTADPIASLVDTAFIGQIGPVELAAVGVSIALFNQASRIAIFPLVSVTTSFVAEEDTIGTASPEANQNDYLETGSSINGETKQLIPERGTDQNAYNSKPVGASFEIVTTNLQKRYIPSASSAMVIGSILGLIQAIFLISAAKPLLNFMGVSSDSPMLKPAQQYLMLRSLGAPAVLLSLAMQGVFRGFKDTKTPLYATVAGDVTNIILDPIFMFVFRLGVNGAAISHVISQYLICVILLWRLMAQVDLLPPSIKHLQFSRFLKNGFLLLMRVIAVTFCVTLAASLAARQGPTPMAAFQVCLQVWLATSLLADGLAVAGQAILASAFAKKDYDKATATASRVLQLGLVLGLMLAVILGVGLQYGARLFTKDVDVLRLISIGIPFVAATQPINALAFVFDGVNFGASDFAYSAFSMVVVAIVSIFVLFILSSTNGFIGIWVALTIYMSLRAFAGFWRIGTGTGPWEFLRA</sequence>
<feature type="transmembrane region" description="Helical" evidence="6">
    <location>
        <begin position="170"/>
        <end position="193"/>
    </location>
</feature>
<proteinExistence type="inferred from homology"/>
<comment type="caution">
    <text evidence="6">Lacks conserved residue(s) required for the propagation of feature annotation.</text>
</comment>
<dbReference type="RefSeq" id="XP_021812080.1">
    <property type="nucleotide sequence ID" value="XM_021956388.1"/>
</dbReference>
<organism evidence="7 10">
    <name type="scientific">Prunus avium</name>
    <name type="common">Cherry</name>
    <name type="synonym">Cerasus avium</name>
    <dbReference type="NCBI Taxonomy" id="42229"/>
    <lineage>
        <taxon>Eukaryota</taxon>
        <taxon>Viridiplantae</taxon>
        <taxon>Streptophyta</taxon>
        <taxon>Embryophyta</taxon>
        <taxon>Tracheophyta</taxon>
        <taxon>Spermatophyta</taxon>
        <taxon>Magnoliopsida</taxon>
        <taxon>eudicotyledons</taxon>
        <taxon>Gunneridae</taxon>
        <taxon>Pentapetalae</taxon>
        <taxon>rosids</taxon>
        <taxon>fabids</taxon>
        <taxon>Rosales</taxon>
        <taxon>Rosaceae</taxon>
        <taxon>Amygdaloideae</taxon>
        <taxon>Amygdaleae</taxon>
        <taxon>Prunus</taxon>
    </lineage>
</organism>
<evidence type="ECO:0000256" key="6">
    <source>
        <dbReference type="RuleBase" id="RU004914"/>
    </source>
</evidence>
<reference evidence="8 9" key="1">
    <citation type="submission" date="2025-04" db="UniProtKB">
        <authorList>
            <consortium name="RefSeq"/>
        </authorList>
    </citation>
    <scope>IDENTIFICATION</scope>
</reference>
<evidence type="ECO:0000256" key="5">
    <source>
        <dbReference type="ARBA" id="ARBA00023136"/>
    </source>
</evidence>
<keyword evidence="7" id="KW-1185">Reference proteome</keyword>
<dbReference type="PANTHER" id="PTHR42893">
    <property type="entry name" value="PROTEIN DETOXIFICATION 44, CHLOROPLASTIC-RELATED"/>
    <property type="match status" value="1"/>
</dbReference>
<evidence type="ECO:0000256" key="2">
    <source>
        <dbReference type="ARBA" id="ARBA00010199"/>
    </source>
</evidence>
<evidence type="ECO:0000256" key="4">
    <source>
        <dbReference type="ARBA" id="ARBA00022989"/>
    </source>
</evidence>
<dbReference type="Pfam" id="PF01554">
    <property type="entry name" value="MatE"/>
    <property type="match status" value="2"/>
</dbReference>
<dbReference type="NCBIfam" id="TIGR00797">
    <property type="entry name" value="matE"/>
    <property type="match status" value="1"/>
</dbReference>
<dbReference type="GeneID" id="110755211"/>
<evidence type="ECO:0000256" key="1">
    <source>
        <dbReference type="ARBA" id="ARBA00004141"/>
    </source>
</evidence>
<dbReference type="KEGG" id="pavi:110755211"/>
<dbReference type="GO" id="GO:0015297">
    <property type="term" value="F:antiporter activity"/>
    <property type="evidence" value="ECO:0007669"/>
    <property type="project" value="InterPro"/>
</dbReference>
<feature type="transmembrane region" description="Helical" evidence="6">
    <location>
        <begin position="242"/>
        <end position="265"/>
    </location>
</feature>
<feature type="transmembrane region" description="Helical" evidence="6">
    <location>
        <begin position="456"/>
        <end position="476"/>
    </location>
</feature>
<protein>
    <recommendedName>
        <fullName evidence="6">Protein DETOXIFICATION</fullName>
    </recommendedName>
    <alternativeName>
        <fullName evidence="6">Multidrug and toxic compound extrusion protein</fullName>
    </alternativeName>
</protein>
<dbReference type="Proteomes" id="UP000515124">
    <property type="component" value="Unplaced"/>
</dbReference>
<feature type="transmembrane region" description="Helical" evidence="6">
    <location>
        <begin position="312"/>
        <end position="330"/>
    </location>
</feature>
<name>A0A6P5S4Z5_PRUAV</name>
<evidence type="ECO:0000313" key="9">
    <source>
        <dbReference type="RefSeq" id="XP_021812078.1"/>
    </source>
</evidence>
<comment type="subcellular location">
    <subcellularLocation>
        <location evidence="1">Membrane</location>
        <topology evidence="1">Multi-pass membrane protein</topology>
    </subcellularLocation>
</comment>
<gene>
    <name evidence="8 9 10" type="primary">LOC110755211</name>
</gene>
<evidence type="ECO:0000313" key="7">
    <source>
        <dbReference type="Proteomes" id="UP000515124"/>
    </source>
</evidence>
<dbReference type="RefSeq" id="XP_021812078.1">
    <property type="nucleotide sequence ID" value="XM_021956386.1"/>
</dbReference>
<feature type="transmembrane region" description="Helical" evidence="6">
    <location>
        <begin position="271"/>
        <end position="291"/>
    </location>
</feature>
<dbReference type="RefSeq" id="XP_021812077.1">
    <property type="nucleotide sequence ID" value="XM_021956385.1"/>
</dbReference>
<feature type="transmembrane region" description="Helical" evidence="6">
    <location>
        <begin position="350"/>
        <end position="370"/>
    </location>
</feature>
<dbReference type="PANTHER" id="PTHR42893:SF4">
    <property type="entry name" value="PROTEIN DETOXIFICATION 42"/>
    <property type="match status" value="1"/>
</dbReference>